<evidence type="ECO:0000256" key="1">
    <source>
        <dbReference type="SAM" id="MobiDB-lite"/>
    </source>
</evidence>
<name>A0ABQ4ZL97_9ASTR</name>
<feature type="region of interest" description="Disordered" evidence="1">
    <location>
        <begin position="68"/>
        <end position="142"/>
    </location>
</feature>
<feature type="region of interest" description="Disordered" evidence="1">
    <location>
        <begin position="280"/>
        <end position="321"/>
    </location>
</feature>
<evidence type="ECO:0008006" key="4">
    <source>
        <dbReference type="Google" id="ProtNLM"/>
    </source>
</evidence>
<reference evidence="2" key="1">
    <citation type="journal article" date="2022" name="Int. J. Mol. Sci.">
        <title>Draft Genome of Tanacetum Coccineum: Genomic Comparison of Closely Related Tanacetum-Family Plants.</title>
        <authorList>
            <person name="Yamashiro T."/>
            <person name="Shiraishi A."/>
            <person name="Nakayama K."/>
            <person name="Satake H."/>
        </authorList>
    </citation>
    <scope>NUCLEOTIDE SEQUENCE</scope>
</reference>
<comment type="caution">
    <text evidence="2">The sequence shown here is derived from an EMBL/GenBank/DDBJ whole genome shotgun (WGS) entry which is preliminary data.</text>
</comment>
<organism evidence="2 3">
    <name type="scientific">Tanacetum coccineum</name>
    <dbReference type="NCBI Taxonomy" id="301880"/>
    <lineage>
        <taxon>Eukaryota</taxon>
        <taxon>Viridiplantae</taxon>
        <taxon>Streptophyta</taxon>
        <taxon>Embryophyta</taxon>
        <taxon>Tracheophyta</taxon>
        <taxon>Spermatophyta</taxon>
        <taxon>Magnoliopsida</taxon>
        <taxon>eudicotyledons</taxon>
        <taxon>Gunneridae</taxon>
        <taxon>Pentapetalae</taxon>
        <taxon>asterids</taxon>
        <taxon>campanulids</taxon>
        <taxon>Asterales</taxon>
        <taxon>Asteraceae</taxon>
        <taxon>Asteroideae</taxon>
        <taxon>Anthemideae</taxon>
        <taxon>Anthemidinae</taxon>
        <taxon>Tanacetum</taxon>
    </lineage>
</organism>
<feature type="region of interest" description="Disordered" evidence="1">
    <location>
        <begin position="1"/>
        <end position="44"/>
    </location>
</feature>
<dbReference type="Proteomes" id="UP001151760">
    <property type="component" value="Unassembled WGS sequence"/>
</dbReference>
<dbReference type="EMBL" id="BQNB010011361">
    <property type="protein sequence ID" value="GJS89588.1"/>
    <property type="molecule type" value="Genomic_DNA"/>
</dbReference>
<proteinExistence type="predicted"/>
<sequence length="395" mass="45439">MNPNPNPNLPNWISGMLNDPTNQIPGSSSNPGSSTQPAFNQMPYYLNPNYQPQFTNQEELLMFQQFKMQQMHQQQPQQLPNQFTTSQPHSEQQSHHFEVEDTEDEDEPVPTPTSKPSRGVRLKSKAKKNKEKEPPLEKQKRIRNAWTQDEELLLAECFIQVSEDPKTGCDQKRDTFWYKIQNVYNTEAKKKGFTERTKNMLTGKWTPMNTSVLKFNQLVQETAVHSGENDDDHMSRVHTLYDATVGGEFKHRSAWLFLKGKHKWTNPDSTLQRRNRLLGTDEEPEHFGDDDLPRPPGLQRLAKSQRTGSNSTASSGSNPAAYQEFMAEQYELDRKAKMTVLERESEDRRRLIQSQRIAEDMRVLQIDTRGMDAADAAIINAQKARIRAAYPPPPN</sequence>
<protein>
    <recommendedName>
        <fullName evidence="4">No apical meristem-associated C-terminal domain-containing protein</fullName>
    </recommendedName>
</protein>
<evidence type="ECO:0000313" key="3">
    <source>
        <dbReference type="Proteomes" id="UP001151760"/>
    </source>
</evidence>
<dbReference type="PANTHER" id="PTHR45023">
    <property type="match status" value="1"/>
</dbReference>
<accession>A0ABQ4ZL97</accession>
<keyword evidence="3" id="KW-1185">Reference proteome</keyword>
<feature type="compositionally biased region" description="Basic residues" evidence="1">
    <location>
        <begin position="118"/>
        <end position="129"/>
    </location>
</feature>
<gene>
    <name evidence="2" type="ORF">Tco_0772224</name>
</gene>
<feature type="compositionally biased region" description="Low complexity" evidence="1">
    <location>
        <begin position="307"/>
        <end position="320"/>
    </location>
</feature>
<reference evidence="2" key="2">
    <citation type="submission" date="2022-01" db="EMBL/GenBank/DDBJ databases">
        <authorList>
            <person name="Yamashiro T."/>
            <person name="Shiraishi A."/>
            <person name="Satake H."/>
            <person name="Nakayama K."/>
        </authorList>
    </citation>
    <scope>NUCLEOTIDE SEQUENCE</scope>
</reference>
<feature type="compositionally biased region" description="Low complexity" evidence="1">
    <location>
        <begin position="68"/>
        <end position="83"/>
    </location>
</feature>
<dbReference type="PANTHER" id="PTHR45023:SF4">
    <property type="entry name" value="GLYCINE-RICH PROTEIN-RELATED"/>
    <property type="match status" value="1"/>
</dbReference>
<evidence type="ECO:0000313" key="2">
    <source>
        <dbReference type="EMBL" id="GJS89588.1"/>
    </source>
</evidence>
<feature type="compositionally biased region" description="Basic and acidic residues" evidence="1">
    <location>
        <begin position="130"/>
        <end position="139"/>
    </location>
</feature>
<feature type="compositionally biased region" description="Polar residues" evidence="1">
    <location>
        <begin position="19"/>
        <end position="39"/>
    </location>
</feature>